<evidence type="ECO:0000256" key="4">
    <source>
        <dbReference type="RuleBase" id="RU367045"/>
    </source>
</evidence>
<keyword evidence="7" id="KW-1185">Reference proteome</keyword>
<comment type="cofactor">
    <cofactor evidence="4">
        <name>Mg(2+)</name>
        <dbReference type="ChEBI" id="CHEBI:18420"/>
    </cofactor>
    <text evidence="4">Binds 1 Mg(2+) ion per subunit.</text>
</comment>
<dbReference type="InterPro" id="IPR039812">
    <property type="entry name" value="Vesicle-fus_ATPase"/>
</dbReference>
<dbReference type="VEuPathDB" id="AmoebaDB:NAEGRDRAFT_59102"/>
<dbReference type="GO" id="GO:0035494">
    <property type="term" value="P:SNARE complex disassembly"/>
    <property type="evidence" value="ECO:0007669"/>
    <property type="project" value="InterPro"/>
</dbReference>
<keyword evidence="4" id="KW-0479">Metal-binding</keyword>
<dbReference type="GO" id="GO:0006891">
    <property type="term" value="P:intra-Golgi vesicle-mediated transport"/>
    <property type="evidence" value="ECO:0007669"/>
    <property type="project" value="TreeGrafter"/>
</dbReference>
<dbReference type="STRING" id="5762.D2VSI0"/>
<dbReference type="Gene3D" id="1.10.8.60">
    <property type="match status" value="1"/>
</dbReference>
<dbReference type="Pfam" id="PF00004">
    <property type="entry name" value="AAA"/>
    <property type="match status" value="2"/>
</dbReference>
<comment type="subcellular location">
    <subcellularLocation>
        <location evidence="4">Cytoplasm</location>
    </subcellularLocation>
</comment>
<comment type="catalytic activity">
    <reaction evidence="4">
        <text>ATP + H2O = ADP + phosphate + H(+)</text>
        <dbReference type="Rhea" id="RHEA:13065"/>
        <dbReference type="ChEBI" id="CHEBI:15377"/>
        <dbReference type="ChEBI" id="CHEBI:15378"/>
        <dbReference type="ChEBI" id="CHEBI:30616"/>
        <dbReference type="ChEBI" id="CHEBI:43474"/>
        <dbReference type="ChEBI" id="CHEBI:456216"/>
        <dbReference type="EC" id="3.6.4.6"/>
    </reaction>
</comment>
<dbReference type="InterPro" id="IPR003959">
    <property type="entry name" value="ATPase_AAA_core"/>
</dbReference>
<accession>D2VSI0</accession>
<dbReference type="OrthoDB" id="9982946at2759"/>
<keyword evidence="3 4" id="KW-0067">ATP-binding</keyword>
<gene>
    <name evidence="6" type="ORF">NAEGRDRAFT_59102</name>
</gene>
<dbReference type="AlphaFoldDB" id="D2VSI0"/>
<keyword evidence="2 4" id="KW-0547">Nucleotide-binding</keyword>
<dbReference type="GeneID" id="8854570"/>
<dbReference type="SUPFAM" id="SSF50692">
    <property type="entry name" value="ADC-like"/>
    <property type="match status" value="1"/>
</dbReference>
<dbReference type="SMART" id="SM00382">
    <property type="entry name" value="AAA"/>
    <property type="match status" value="2"/>
</dbReference>
<dbReference type="InterPro" id="IPR003593">
    <property type="entry name" value="AAA+_ATPase"/>
</dbReference>
<dbReference type="Proteomes" id="UP000006671">
    <property type="component" value="Unassembled WGS sequence"/>
</dbReference>
<feature type="domain" description="AAA+ ATPase" evidence="5">
    <location>
        <begin position="253"/>
        <end position="401"/>
    </location>
</feature>
<reference evidence="6 7" key="1">
    <citation type="journal article" date="2010" name="Cell">
        <title>The genome of Naegleria gruberi illuminates early eukaryotic versatility.</title>
        <authorList>
            <person name="Fritz-Laylin L.K."/>
            <person name="Prochnik S.E."/>
            <person name="Ginger M.L."/>
            <person name="Dacks J.B."/>
            <person name="Carpenter M.L."/>
            <person name="Field M.C."/>
            <person name="Kuo A."/>
            <person name="Paredez A."/>
            <person name="Chapman J."/>
            <person name="Pham J."/>
            <person name="Shu S."/>
            <person name="Neupane R."/>
            <person name="Cipriano M."/>
            <person name="Mancuso J."/>
            <person name="Tu H."/>
            <person name="Salamov A."/>
            <person name="Lindquist E."/>
            <person name="Shapiro H."/>
            <person name="Lucas S."/>
            <person name="Grigoriev I.V."/>
            <person name="Cande W.Z."/>
            <person name="Fulton C."/>
            <person name="Rokhsar D.S."/>
            <person name="Dawson S.C."/>
        </authorList>
    </citation>
    <scope>NUCLEOTIDE SEQUENCE [LARGE SCALE GENOMIC DNA]</scope>
    <source>
        <strain evidence="6 7">NEG-M</strain>
    </source>
</reference>
<evidence type="ECO:0000256" key="2">
    <source>
        <dbReference type="ARBA" id="ARBA00022741"/>
    </source>
</evidence>
<dbReference type="FunFam" id="3.40.50.300:FF:000166">
    <property type="entry name" value="vesicle-fusing ATPase isoform X1"/>
    <property type="match status" value="1"/>
</dbReference>
<sequence length="748" mass="83716">MKFTIASTPVKHLQFSNLAYLHPDDIGHQSYLICGNLVTRVSTYPTIQKGEIGLNKFMRSQAGVELGEKHEFKVFDDLSVINCEEERHVVFEIKFVDERIVDRKVVDIVEMISIVKKAFNAHILTYGQSILFVMNGEFVQAKAVCTSKQRVKIDDLTTIYFKLSSGKNIMKFSNVPYDINALPTQLNDDIRIGNLNLSEEEMKEEQPDLFNADFTFNTLGIGGLEKQLNVLFRRAFASRAYPPEVAEKMGAMHTKGVLLYGPPGTGKTLIAKKIGQVLNCKTKEVVNGPEIFDSFVGGSEKKIRQLFAEAIQDWKDSNGKTQCLHLIIMDEIDAICKKRGNAGDNTGVRDNVVNQLLSMIDGVDTPNNFLIIGMTNRLDLIDPALLRKGRFDVQIEIGLPNEEGRMQILKIHTQKLQENKFLSSDVDFASIVERTKNYTGSDIMGLVASARSFAMSRGIDVKNQKVETKNIKEFSELLKVTMEDFNRALLESKPSFSVDEDDLKSFVGKGIITHGLEFEKLKEKCSLIMKQIDKGENTFLSSVLLTGSRKSGLTALAASLALETKFPFVKVVSPSKMIKMISEYEQCQYISDAFQDSYRSDKSVIILDNVERLIQLVRIGPRFSNLVLQTLMTCIRTPPPKGRKLLIIGTSSMSSSLQDLDLVEQFDRVLRVPNVKGVDNIKDVIESIAGEPIFTSKQDLDLFMDAICDQYGESVPIKVLVSVTDVLVANKGSKMEDIIELFDLKSAN</sequence>
<feature type="domain" description="AAA+ ATPase" evidence="5">
    <location>
        <begin position="539"/>
        <end position="676"/>
    </location>
</feature>
<dbReference type="EMBL" id="GG738894">
    <property type="protein sequence ID" value="EFC40197.1"/>
    <property type="molecule type" value="Genomic_DNA"/>
</dbReference>
<dbReference type="GO" id="GO:0005795">
    <property type="term" value="C:Golgi stack"/>
    <property type="evidence" value="ECO:0007669"/>
    <property type="project" value="TreeGrafter"/>
</dbReference>
<keyword evidence="4" id="KW-0963">Cytoplasm</keyword>
<dbReference type="eggNOG" id="KOG0741">
    <property type="taxonomic scope" value="Eukaryota"/>
</dbReference>
<dbReference type="InterPro" id="IPR027417">
    <property type="entry name" value="P-loop_NTPase"/>
</dbReference>
<dbReference type="InterPro" id="IPR041569">
    <property type="entry name" value="AAA_lid_3"/>
</dbReference>
<evidence type="ECO:0000313" key="6">
    <source>
        <dbReference type="EMBL" id="EFC40197.1"/>
    </source>
</evidence>
<dbReference type="FunFam" id="1.10.8.60:FF:000127">
    <property type="entry name" value="Vesicular-fusion protein SEC18"/>
    <property type="match status" value="1"/>
</dbReference>
<keyword evidence="4" id="KW-0378">Hydrolase</keyword>
<dbReference type="OMA" id="IMSNEMA"/>
<evidence type="ECO:0000256" key="1">
    <source>
        <dbReference type="ARBA" id="ARBA00006914"/>
    </source>
</evidence>
<evidence type="ECO:0000313" key="7">
    <source>
        <dbReference type="Proteomes" id="UP000006671"/>
    </source>
</evidence>
<dbReference type="PANTHER" id="PTHR23078:SF3">
    <property type="entry name" value="VESICLE-FUSING ATPASE"/>
    <property type="match status" value="1"/>
</dbReference>
<comment type="similarity">
    <text evidence="1 4">Belongs to the AAA ATPase family.</text>
</comment>
<dbReference type="FunFam" id="3.40.50.300:FF:000154">
    <property type="entry name" value="Vesicle-fusing ATPase 1"/>
    <property type="match status" value="1"/>
</dbReference>
<keyword evidence="4" id="KW-0653">Protein transport</keyword>
<dbReference type="KEGG" id="ngr:NAEGRDRAFT_59102"/>
<dbReference type="GO" id="GO:0043001">
    <property type="term" value="P:Golgi to plasma membrane protein transport"/>
    <property type="evidence" value="ECO:0007669"/>
    <property type="project" value="TreeGrafter"/>
</dbReference>
<keyword evidence="4" id="KW-0813">Transport</keyword>
<protein>
    <recommendedName>
        <fullName evidence="4">Vesicle-fusing ATPase</fullName>
        <ecNumber evidence="4">3.6.4.6</ecNumber>
    </recommendedName>
</protein>
<dbReference type="InterPro" id="IPR009010">
    <property type="entry name" value="Asp_de-COase-like_dom_sf"/>
</dbReference>
<evidence type="ECO:0000256" key="3">
    <source>
        <dbReference type="ARBA" id="ARBA00022840"/>
    </source>
</evidence>
<dbReference type="Gene3D" id="3.40.50.300">
    <property type="entry name" value="P-loop containing nucleotide triphosphate hydrolases"/>
    <property type="match status" value="2"/>
</dbReference>
<dbReference type="GO" id="GO:0046872">
    <property type="term" value="F:metal ion binding"/>
    <property type="evidence" value="ECO:0007669"/>
    <property type="project" value="UniProtKB-UniRule"/>
</dbReference>
<dbReference type="GO" id="GO:0005524">
    <property type="term" value="F:ATP binding"/>
    <property type="evidence" value="ECO:0007669"/>
    <property type="project" value="UniProtKB-UniRule"/>
</dbReference>
<proteinExistence type="inferred from homology"/>
<organism evidence="7">
    <name type="scientific">Naegleria gruberi</name>
    <name type="common">Amoeba</name>
    <dbReference type="NCBI Taxonomy" id="5762"/>
    <lineage>
        <taxon>Eukaryota</taxon>
        <taxon>Discoba</taxon>
        <taxon>Heterolobosea</taxon>
        <taxon>Tetramitia</taxon>
        <taxon>Eutetramitia</taxon>
        <taxon>Vahlkampfiidae</taxon>
        <taxon>Naegleria</taxon>
    </lineage>
</organism>
<dbReference type="PANTHER" id="PTHR23078">
    <property type="entry name" value="VESICULAR-FUSION PROTEIN NSF"/>
    <property type="match status" value="1"/>
</dbReference>
<evidence type="ECO:0000259" key="5">
    <source>
        <dbReference type="SMART" id="SM00382"/>
    </source>
</evidence>
<keyword evidence="4" id="KW-0460">Magnesium</keyword>
<dbReference type="InParanoid" id="D2VSI0"/>
<dbReference type="RefSeq" id="XP_002672941.1">
    <property type="nucleotide sequence ID" value="XM_002672895.1"/>
</dbReference>
<comment type="function">
    <text evidence="4">Required for vesicle-mediated transport. Catalyzes the fusion of transport vesicles within the Golgi cisternae. Is also required for transport from the endoplasmic reticulum to the Golgi stack. Seems to function as a fusion protein required for the delivery of cargo proteins to all compartments of the Golgi stack independent of vesicle origin.</text>
</comment>
<dbReference type="SUPFAM" id="SSF52540">
    <property type="entry name" value="P-loop containing nucleoside triphosphate hydrolases"/>
    <property type="match status" value="2"/>
</dbReference>
<dbReference type="Gene3D" id="2.40.40.20">
    <property type="match status" value="1"/>
</dbReference>
<dbReference type="EC" id="3.6.4.6" evidence="4"/>
<dbReference type="GO" id="GO:0016887">
    <property type="term" value="F:ATP hydrolysis activity"/>
    <property type="evidence" value="ECO:0007669"/>
    <property type="project" value="InterPro"/>
</dbReference>
<name>D2VSI0_NAEGR</name>
<dbReference type="Pfam" id="PF17862">
    <property type="entry name" value="AAA_lid_3"/>
    <property type="match status" value="1"/>
</dbReference>
<keyword evidence="4" id="KW-0931">ER-Golgi transport</keyword>